<reference evidence="1" key="1">
    <citation type="submission" date="2007-10" db="EMBL/GenBank/DDBJ databases">
        <authorList>
            <person name="Fulton L."/>
            <person name="Clifton S."/>
            <person name="Fulton B."/>
            <person name="Xu J."/>
            <person name="Minx P."/>
            <person name="Pepin K.H."/>
            <person name="Johnson M."/>
            <person name="Thiruvilangam P."/>
            <person name="Bhonagiri V."/>
            <person name="Nash W.E."/>
            <person name="Mardis E.R."/>
            <person name="Wilson R.K."/>
        </authorList>
    </citation>
    <scope>NUCLEOTIDE SEQUENCE [LARGE SCALE GENOMIC DNA]</scope>
    <source>
        <strain evidence="1">DSM 17216</strain>
    </source>
</reference>
<dbReference type="Proteomes" id="UP000005819">
    <property type="component" value="Unassembled WGS sequence"/>
</dbReference>
<protein>
    <submittedName>
        <fullName evidence="1">Uncharacterized protein</fullName>
    </submittedName>
</protein>
<proteinExistence type="predicted"/>
<gene>
    <name evidence="1" type="ORF">ALIPUT_00065</name>
</gene>
<dbReference type="EMBL" id="ABFK02000016">
    <property type="protein sequence ID" value="EDS04194.1"/>
    <property type="molecule type" value="Genomic_DNA"/>
</dbReference>
<evidence type="ECO:0000313" key="1">
    <source>
        <dbReference type="EMBL" id="EDS04194.1"/>
    </source>
</evidence>
<dbReference type="AlphaFoldDB" id="B0MTH7"/>
<organism evidence="1 2">
    <name type="scientific">Alistipes putredinis DSM 17216</name>
    <dbReference type="NCBI Taxonomy" id="445970"/>
    <lineage>
        <taxon>Bacteria</taxon>
        <taxon>Pseudomonadati</taxon>
        <taxon>Bacteroidota</taxon>
        <taxon>Bacteroidia</taxon>
        <taxon>Bacteroidales</taxon>
        <taxon>Rikenellaceae</taxon>
        <taxon>Alistipes</taxon>
    </lineage>
</organism>
<name>B0MTH7_9BACT</name>
<sequence length="39" mass="4236">MSPQSFPDFVSEFPVLPEGAFAAGGKRFRIPVWRGVAPS</sequence>
<reference evidence="1" key="2">
    <citation type="submission" date="2013-09" db="EMBL/GenBank/DDBJ databases">
        <title>Draft genome sequence of Alistipes putredinis (DSM 17216).</title>
        <authorList>
            <person name="Sudarsanam P."/>
            <person name="Ley R."/>
            <person name="Guruge J."/>
            <person name="Turnbaugh P.J."/>
            <person name="Mahowald M."/>
            <person name="Liep D."/>
            <person name="Gordon J."/>
        </authorList>
    </citation>
    <scope>NUCLEOTIDE SEQUENCE</scope>
    <source>
        <strain evidence="1">DSM 17216</strain>
    </source>
</reference>
<accession>B0MTH7</accession>
<keyword evidence="2" id="KW-1185">Reference proteome</keyword>
<dbReference type="HOGENOM" id="CLU_3303638_0_0_10"/>
<evidence type="ECO:0000313" key="2">
    <source>
        <dbReference type="Proteomes" id="UP000005819"/>
    </source>
</evidence>
<comment type="caution">
    <text evidence="1">The sequence shown here is derived from an EMBL/GenBank/DDBJ whole genome shotgun (WGS) entry which is preliminary data.</text>
</comment>